<dbReference type="Gene3D" id="3.40.30.10">
    <property type="entry name" value="Glutaredoxin"/>
    <property type="match status" value="1"/>
</dbReference>
<keyword evidence="4" id="KW-0676">Redox-active center</keyword>
<dbReference type="InterPro" id="IPR036249">
    <property type="entry name" value="Thioredoxin-like_sf"/>
</dbReference>
<dbReference type="Pfam" id="PF18312">
    <property type="entry name" value="ScsC_N"/>
    <property type="match status" value="1"/>
</dbReference>
<protein>
    <recommendedName>
        <fullName evidence="7">Thioredoxin domain-containing protein</fullName>
    </recommendedName>
</protein>
<keyword evidence="9" id="KW-1185">Reference proteome</keyword>
<feature type="region of interest" description="Disordered" evidence="5">
    <location>
        <begin position="34"/>
        <end position="53"/>
    </location>
</feature>
<evidence type="ECO:0000256" key="1">
    <source>
        <dbReference type="ARBA" id="ARBA00022729"/>
    </source>
</evidence>
<evidence type="ECO:0000256" key="3">
    <source>
        <dbReference type="ARBA" id="ARBA00023157"/>
    </source>
</evidence>
<proteinExistence type="predicted"/>
<dbReference type="InterPro" id="IPR041205">
    <property type="entry name" value="ScsC_N"/>
</dbReference>
<dbReference type="CDD" id="cd03023">
    <property type="entry name" value="DsbA_Com1_like"/>
    <property type="match status" value="1"/>
</dbReference>
<organism evidence="8 9">
    <name type="scientific">Rhodovibrio sodomensis</name>
    <dbReference type="NCBI Taxonomy" id="1088"/>
    <lineage>
        <taxon>Bacteria</taxon>
        <taxon>Pseudomonadati</taxon>
        <taxon>Pseudomonadota</taxon>
        <taxon>Alphaproteobacteria</taxon>
        <taxon>Rhodospirillales</taxon>
        <taxon>Rhodovibrionaceae</taxon>
        <taxon>Rhodovibrio</taxon>
    </lineage>
</organism>
<reference evidence="8 9" key="1">
    <citation type="journal article" date="2020" name="Microorganisms">
        <title>Osmotic Adaptation and Compatible Solute Biosynthesis of Phototrophic Bacteria as Revealed from Genome Analyses.</title>
        <authorList>
            <person name="Imhoff J.F."/>
            <person name="Rahn T."/>
            <person name="Kunzel S."/>
            <person name="Keller A."/>
            <person name="Neulinger S.C."/>
        </authorList>
    </citation>
    <scope>NUCLEOTIDE SEQUENCE [LARGE SCALE GENOMIC DNA]</scope>
    <source>
        <strain evidence="8 9">DSM 9895</strain>
    </source>
</reference>
<feature type="chain" id="PRO_5045519660" description="Thioredoxin domain-containing protein" evidence="6">
    <location>
        <begin position="35"/>
        <end position="271"/>
    </location>
</feature>
<dbReference type="PROSITE" id="PS51352">
    <property type="entry name" value="THIOREDOXIN_2"/>
    <property type="match status" value="1"/>
</dbReference>
<dbReference type="PANTHER" id="PTHR13887:SF14">
    <property type="entry name" value="DISULFIDE BOND FORMATION PROTEIN D"/>
    <property type="match status" value="1"/>
</dbReference>
<evidence type="ECO:0000256" key="5">
    <source>
        <dbReference type="SAM" id="MobiDB-lite"/>
    </source>
</evidence>
<accession>A0ABS1DH30</accession>
<evidence type="ECO:0000313" key="9">
    <source>
        <dbReference type="Proteomes" id="UP001296873"/>
    </source>
</evidence>
<evidence type="ECO:0000313" key="8">
    <source>
        <dbReference type="EMBL" id="MBK1668690.1"/>
    </source>
</evidence>
<sequence length="271" mass="29525">MTALARLFRRLLGTLALLALPLLALTFAAAPAGAQQSTPTGSAAPGDASPFSGQEQDAIDRRVRAYILDNPEIIMQAVQILRDRQEQQAENARRQGVRQHAEALRDSGPLPVLGNPDGDVTIVEFFDYRCPYCRQVSNLALATAKADGNVRVIYKEYPILGPDSEFASRAAIAAAMQGEYAAFHKALMTEVQTVNQDSVMRLAEMMDLDIAQLKADMQSDTVTQTIQRTRQLGQQLRINGTPAFIVGTEVAPGAISRDELEKMIAQARQEG</sequence>
<keyword evidence="1 6" id="KW-0732">Signal</keyword>
<dbReference type="PANTHER" id="PTHR13887">
    <property type="entry name" value="GLUTATHIONE S-TRANSFERASE KAPPA"/>
    <property type="match status" value="1"/>
</dbReference>
<keyword evidence="3" id="KW-1015">Disulfide bond</keyword>
<evidence type="ECO:0000259" key="7">
    <source>
        <dbReference type="PROSITE" id="PS51352"/>
    </source>
</evidence>
<gene>
    <name evidence="8" type="ORF">CKO28_11690</name>
</gene>
<dbReference type="SUPFAM" id="SSF52833">
    <property type="entry name" value="Thioredoxin-like"/>
    <property type="match status" value="1"/>
</dbReference>
<name>A0ABS1DH30_9PROT</name>
<feature type="domain" description="Thioredoxin" evidence="7">
    <location>
        <begin position="43"/>
        <end position="269"/>
    </location>
</feature>
<comment type="caution">
    <text evidence="8">The sequence shown here is derived from an EMBL/GenBank/DDBJ whole genome shotgun (WGS) entry which is preliminary data.</text>
</comment>
<dbReference type="Proteomes" id="UP001296873">
    <property type="component" value="Unassembled WGS sequence"/>
</dbReference>
<keyword evidence="2" id="KW-0560">Oxidoreductase</keyword>
<dbReference type="RefSeq" id="WP_200341011.1">
    <property type="nucleotide sequence ID" value="NZ_NRRL01000028.1"/>
</dbReference>
<feature type="signal peptide" evidence="6">
    <location>
        <begin position="1"/>
        <end position="34"/>
    </location>
</feature>
<evidence type="ECO:0000256" key="2">
    <source>
        <dbReference type="ARBA" id="ARBA00023002"/>
    </source>
</evidence>
<evidence type="ECO:0000256" key="6">
    <source>
        <dbReference type="SAM" id="SignalP"/>
    </source>
</evidence>
<dbReference type="InterPro" id="IPR001853">
    <property type="entry name" value="DSBA-like_thioredoxin_dom"/>
</dbReference>
<dbReference type="EMBL" id="NRRL01000028">
    <property type="protein sequence ID" value="MBK1668690.1"/>
    <property type="molecule type" value="Genomic_DNA"/>
</dbReference>
<dbReference type="InterPro" id="IPR013766">
    <property type="entry name" value="Thioredoxin_domain"/>
</dbReference>
<evidence type="ECO:0000256" key="4">
    <source>
        <dbReference type="ARBA" id="ARBA00023284"/>
    </source>
</evidence>
<dbReference type="Pfam" id="PF01323">
    <property type="entry name" value="DSBA"/>
    <property type="match status" value="1"/>
</dbReference>